<dbReference type="InterPro" id="IPR036397">
    <property type="entry name" value="RNaseH_sf"/>
</dbReference>
<dbReference type="Gene3D" id="3.30.420.10">
    <property type="entry name" value="Ribonuclease H-like superfamily/Ribonuclease H"/>
    <property type="match status" value="1"/>
</dbReference>
<dbReference type="PANTHER" id="PTHR47515">
    <property type="entry name" value="LOW CALCIUM RESPONSE LOCUS PROTEIN T"/>
    <property type="match status" value="1"/>
</dbReference>
<reference evidence="3 4" key="1">
    <citation type="submission" date="2020-04" db="EMBL/GenBank/DDBJ databases">
        <title>Ralstonia insidiosa genome sequencing and assembly.</title>
        <authorList>
            <person name="Martins R.C.R."/>
            <person name="Perdigao-Neto L.V."/>
            <person name="Levin A.S.S."/>
            <person name="Costa S.F."/>
        </authorList>
    </citation>
    <scope>NUCLEOTIDE SEQUENCE [LARGE SCALE GENOMIC DNA]</scope>
    <source>
        <strain evidence="3 4">5047</strain>
    </source>
</reference>
<evidence type="ECO:0000313" key="4">
    <source>
        <dbReference type="Proteomes" id="UP000575469"/>
    </source>
</evidence>
<organism evidence="3 4">
    <name type="scientific">Ralstonia insidiosa</name>
    <dbReference type="NCBI Taxonomy" id="190721"/>
    <lineage>
        <taxon>Bacteria</taxon>
        <taxon>Pseudomonadati</taxon>
        <taxon>Pseudomonadota</taxon>
        <taxon>Betaproteobacteria</taxon>
        <taxon>Burkholderiales</taxon>
        <taxon>Burkholderiaceae</taxon>
        <taxon>Ralstonia</taxon>
    </lineage>
</organism>
<feature type="region of interest" description="Disordered" evidence="1">
    <location>
        <begin position="73"/>
        <end position="92"/>
    </location>
</feature>
<evidence type="ECO:0000313" key="3">
    <source>
        <dbReference type="EMBL" id="NMV37124.1"/>
    </source>
</evidence>
<feature type="domain" description="Integrase catalytic" evidence="2">
    <location>
        <begin position="1"/>
        <end position="73"/>
    </location>
</feature>
<dbReference type="GO" id="GO:0015074">
    <property type="term" value="P:DNA integration"/>
    <property type="evidence" value="ECO:0007669"/>
    <property type="project" value="InterPro"/>
</dbReference>
<evidence type="ECO:0000259" key="2">
    <source>
        <dbReference type="PROSITE" id="PS50994"/>
    </source>
</evidence>
<protein>
    <submittedName>
        <fullName evidence="3">Transposase</fullName>
    </submittedName>
</protein>
<evidence type="ECO:0000256" key="1">
    <source>
        <dbReference type="SAM" id="MobiDB-lite"/>
    </source>
</evidence>
<gene>
    <name evidence="3" type="ORF">HGR00_04295</name>
</gene>
<dbReference type="PROSITE" id="PS50994">
    <property type="entry name" value="INTEGRASE"/>
    <property type="match status" value="1"/>
</dbReference>
<comment type="caution">
    <text evidence="3">The sequence shown here is derived from an EMBL/GenBank/DDBJ whole genome shotgun (WGS) entry which is preliminary data.</text>
</comment>
<sequence length="92" mass="10677">MELDFSWPGTPTDNAKVESFNGWFRQECLNEHWFLSLDDARSKLAGWRRYYNESRPHCALQWVTPAEFACQARKNASTDDSPTPEISTSGRY</sequence>
<feature type="compositionally biased region" description="Polar residues" evidence="1">
    <location>
        <begin position="74"/>
        <end position="92"/>
    </location>
</feature>
<dbReference type="Proteomes" id="UP000575469">
    <property type="component" value="Unassembled WGS sequence"/>
</dbReference>
<name>A0A848NXA3_9RALS</name>
<dbReference type="EMBL" id="JABBZM010000003">
    <property type="protein sequence ID" value="NMV37124.1"/>
    <property type="molecule type" value="Genomic_DNA"/>
</dbReference>
<dbReference type="InterPro" id="IPR001584">
    <property type="entry name" value="Integrase_cat-core"/>
</dbReference>
<proteinExistence type="predicted"/>
<dbReference type="Pfam" id="PF13683">
    <property type="entry name" value="rve_3"/>
    <property type="match status" value="1"/>
</dbReference>
<dbReference type="GO" id="GO:0003676">
    <property type="term" value="F:nucleic acid binding"/>
    <property type="evidence" value="ECO:0007669"/>
    <property type="project" value="InterPro"/>
</dbReference>
<dbReference type="SUPFAM" id="SSF53098">
    <property type="entry name" value="Ribonuclease H-like"/>
    <property type="match status" value="1"/>
</dbReference>
<dbReference type="AlphaFoldDB" id="A0A848NXA3"/>
<dbReference type="InterPro" id="IPR012337">
    <property type="entry name" value="RNaseH-like_sf"/>
</dbReference>
<accession>A0A848NXA3</accession>
<dbReference type="PANTHER" id="PTHR47515:SF1">
    <property type="entry name" value="BLR2054 PROTEIN"/>
    <property type="match status" value="1"/>
</dbReference>